<dbReference type="InterPro" id="IPR036224">
    <property type="entry name" value="GINS_bundle-like_dom_sf"/>
</dbReference>
<proteinExistence type="inferred from homology"/>
<dbReference type="GO" id="GO:0005634">
    <property type="term" value="C:nucleus"/>
    <property type="evidence" value="ECO:0007669"/>
    <property type="project" value="UniProtKB-SubCell"/>
</dbReference>
<reference evidence="8" key="1">
    <citation type="journal article" date="2024" name="IScience">
        <title>Strigolactones Initiate the Formation of Haustorium-like Structures in Castilleja.</title>
        <authorList>
            <person name="Buerger M."/>
            <person name="Peterson D."/>
            <person name="Chory J."/>
        </authorList>
    </citation>
    <scope>NUCLEOTIDE SEQUENCE [LARGE SCALE GENOMIC DNA]</scope>
</reference>
<evidence type="ECO:0000256" key="1">
    <source>
        <dbReference type="ARBA" id="ARBA00004123"/>
    </source>
</evidence>
<dbReference type="InterPro" id="IPR055221">
    <property type="entry name" value="PSF3_N"/>
</dbReference>
<evidence type="ECO:0000256" key="3">
    <source>
        <dbReference type="ARBA" id="ARBA00022705"/>
    </source>
</evidence>
<sequence length="196" mass="22149">MANYYDIDDILTEEELVPSVFQYNANGVGLFDSSDNTDKVDSGSRVELPFWLVGELYMRQLLSIRVPPCFDRELSFSCALDRSKTREEIAADAAHVDLRSRCPYFYELGCKLAPLIGDKTIGPFLLVAFQIRYKEVLLKAHTLTMAVAPKYLTLLTNEETKLYEAGQSSVAAFKKWRIGGPRFQIAPVLGRKRKPS</sequence>
<feature type="domain" description="DNA replication complex GINS protein PSF3 N-terminal" evidence="6">
    <location>
        <begin position="5"/>
        <end position="57"/>
    </location>
</feature>
<accession>A0ABD3D190</accession>
<comment type="caution">
    <text evidence="7">The sequence shown here is derived from an EMBL/GenBank/DDBJ whole genome shotgun (WGS) entry which is preliminary data.</text>
</comment>
<dbReference type="Gene3D" id="1.20.58.2050">
    <property type="match status" value="1"/>
</dbReference>
<dbReference type="AlphaFoldDB" id="A0ABD3D190"/>
<protein>
    <recommendedName>
        <fullName evidence="9">DNA replication complex GINS protein PSF3</fullName>
    </recommendedName>
</protein>
<dbReference type="PANTHER" id="PTHR22768:SF0">
    <property type="entry name" value="DNA REPLICATION COMPLEX GINS PROTEIN PSF3"/>
    <property type="match status" value="1"/>
</dbReference>
<evidence type="ECO:0000256" key="2">
    <source>
        <dbReference type="ARBA" id="ARBA00006343"/>
    </source>
</evidence>
<dbReference type="InterPro" id="IPR038437">
    <property type="entry name" value="GINS_Psf3_sf"/>
</dbReference>
<dbReference type="GO" id="GO:0006260">
    <property type="term" value="P:DNA replication"/>
    <property type="evidence" value="ECO:0007669"/>
    <property type="project" value="UniProtKB-KW"/>
</dbReference>
<evidence type="ECO:0000256" key="4">
    <source>
        <dbReference type="ARBA" id="ARBA00023242"/>
    </source>
</evidence>
<dbReference type="InterPro" id="IPR021151">
    <property type="entry name" value="GINS_A"/>
</dbReference>
<feature type="domain" description="GINS subunit" evidence="5">
    <location>
        <begin position="84"/>
        <end position="176"/>
    </location>
</feature>
<dbReference type="PANTHER" id="PTHR22768">
    <property type="entry name" value="DNA REPLICATION COMPLEX GINS PROTEIN PSF3"/>
    <property type="match status" value="1"/>
</dbReference>
<evidence type="ECO:0000313" key="8">
    <source>
        <dbReference type="Proteomes" id="UP001632038"/>
    </source>
</evidence>
<dbReference type="Pfam" id="PF05916">
    <property type="entry name" value="Sld5"/>
    <property type="match status" value="1"/>
</dbReference>
<evidence type="ECO:0008006" key="9">
    <source>
        <dbReference type="Google" id="ProtNLM"/>
    </source>
</evidence>
<dbReference type="SUPFAM" id="SSF160059">
    <property type="entry name" value="PriA/YqbF domain"/>
    <property type="match status" value="1"/>
</dbReference>
<dbReference type="Proteomes" id="UP001632038">
    <property type="component" value="Unassembled WGS sequence"/>
</dbReference>
<keyword evidence="4" id="KW-0539">Nucleus</keyword>
<dbReference type="CDD" id="cd21693">
    <property type="entry name" value="GINS_B_Psf3"/>
    <property type="match status" value="1"/>
</dbReference>
<dbReference type="InterPro" id="IPR010492">
    <property type="entry name" value="GINS_Psf3"/>
</dbReference>
<dbReference type="CDD" id="cd11713">
    <property type="entry name" value="GINS_A_psf3"/>
    <property type="match status" value="1"/>
</dbReference>
<comment type="similarity">
    <text evidence="2">Belongs to the GINS3/PSF3 family.</text>
</comment>
<evidence type="ECO:0000259" key="6">
    <source>
        <dbReference type="Pfam" id="PF22466"/>
    </source>
</evidence>
<gene>
    <name evidence="7" type="ORF">CASFOL_020585</name>
</gene>
<comment type="subcellular location">
    <subcellularLocation>
        <location evidence="1">Nucleus</location>
    </subcellularLocation>
</comment>
<dbReference type="EMBL" id="JAVIJP010000027">
    <property type="protein sequence ID" value="KAL3636038.1"/>
    <property type="molecule type" value="Genomic_DNA"/>
</dbReference>
<organism evidence="7 8">
    <name type="scientific">Castilleja foliolosa</name>
    <dbReference type="NCBI Taxonomy" id="1961234"/>
    <lineage>
        <taxon>Eukaryota</taxon>
        <taxon>Viridiplantae</taxon>
        <taxon>Streptophyta</taxon>
        <taxon>Embryophyta</taxon>
        <taxon>Tracheophyta</taxon>
        <taxon>Spermatophyta</taxon>
        <taxon>Magnoliopsida</taxon>
        <taxon>eudicotyledons</taxon>
        <taxon>Gunneridae</taxon>
        <taxon>Pentapetalae</taxon>
        <taxon>asterids</taxon>
        <taxon>lamiids</taxon>
        <taxon>Lamiales</taxon>
        <taxon>Orobanchaceae</taxon>
        <taxon>Pedicularideae</taxon>
        <taxon>Castillejinae</taxon>
        <taxon>Castilleja</taxon>
    </lineage>
</organism>
<name>A0ABD3D190_9LAMI</name>
<evidence type="ECO:0000313" key="7">
    <source>
        <dbReference type="EMBL" id="KAL3636038.1"/>
    </source>
</evidence>
<dbReference type="Pfam" id="PF22466">
    <property type="entry name" value="PSF3_N"/>
    <property type="match status" value="1"/>
</dbReference>
<keyword evidence="3" id="KW-0235">DNA replication</keyword>
<evidence type="ECO:0000259" key="5">
    <source>
        <dbReference type="Pfam" id="PF05916"/>
    </source>
</evidence>
<dbReference type="SUPFAM" id="SSF158573">
    <property type="entry name" value="GINS helical bundle-like"/>
    <property type="match status" value="1"/>
</dbReference>
<keyword evidence="8" id="KW-1185">Reference proteome</keyword>